<dbReference type="Pfam" id="PF11814">
    <property type="entry name" value="DUF3335"/>
    <property type="match status" value="1"/>
</dbReference>
<dbReference type="Proteomes" id="UP000274391">
    <property type="component" value="Unassembled WGS sequence"/>
</dbReference>
<keyword evidence="2" id="KW-1185">Reference proteome</keyword>
<reference evidence="1 2" key="1">
    <citation type="submission" date="2018-11" db="EMBL/GenBank/DDBJ databases">
        <title>YIM 102482-1 draft genome.</title>
        <authorList>
            <person name="Li G."/>
            <person name="Jiang Y."/>
        </authorList>
    </citation>
    <scope>NUCLEOTIDE SEQUENCE [LARGE SCALE GENOMIC DNA]</scope>
    <source>
        <strain evidence="1 2">YIM 102482-1</strain>
    </source>
</reference>
<dbReference type="EMBL" id="RQVS01000002">
    <property type="protein sequence ID" value="RRJ88233.1"/>
    <property type="molecule type" value="Genomic_DNA"/>
</dbReference>
<evidence type="ECO:0000313" key="2">
    <source>
        <dbReference type="Proteomes" id="UP000274391"/>
    </source>
</evidence>
<name>A0A3P3W6C1_9MICO</name>
<dbReference type="AlphaFoldDB" id="A0A3P3W6C1"/>
<gene>
    <name evidence="1" type="ORF">EG850_01965</name>
</gene>
<dbReference type="RefSeq" id="WP_124969314.1">
    <property type="nucleotide sequence ID" value="NZ_RQVS01000002.1"/>
</dbReference>
<proteinExistence type="predicted"/>
<sequence>MTFRALDAVNLDAEALAVAVPWLPGPFADAWSRSRKHYQPRLLVSDRAVVLVTQRPATVQLKVVASAWAAGSGAEAVDGVVAFARGEGMARLVWEVPIPEPDGERGAGSVHPHELESLLEASGATQLRMSYASAPGSTGVRGWVHDFSDIGHEQLPYYAQTTDFTCGAVTALLAVNQLDDSAGLQGRSRELDRANELAFWRRATNFPAVDPLGLLVELHEEVRGRVGLEAWISVEGPTLLEWVEPGFDRDTKVLLQEESARQALDAGLSVHREWVAISEIAREVRAGAMVIMLIDERPMHDDPTPHWVLWHAVGDGLVLVQDPWINAEEGETWLDGHDLAITFDEFERMARWGDPAYRAFVVIRP</sequence>
<evidence type="ECO:0000313" key="1">
    <source>
        <dbReference type="EMBL" id="RRJ88233.1"/>
    </source>
</evidence>
<organism evidence="1 2">
    <name type="scientific">Gulosibacter macacae</name>
    <dbReference type="NCBI Taxonomy" id="2488791"/>
    <lineage>
        <taxon>Bacteria</taxon>
        <taxon>Bacillati</taxon>
        <taxon>Actinomycetota</taxon>
        <taxon>Actinomycetes</taxon>
        <taxon>Micrococcales</taxon>
        <taxon>Microbacteriaceae</taxon>
        <taxon>Gulosibacter</taxon>
    </lineage>
</organism>
<dbReference type="InterPro" id="IPR021770">
    <property type="entry name" value="DUF3335"/>
</dbReference>
<comment type="caution">
    <text evidence="1">The sequence shown here is derived from an EMBL/GenBank/DDBJ whole genome shotgun (WGS) entry which is preliminary data.</text>
</comment>
<protein>
    <submittedName>
        <fullName evidence="1">Uncharacterized protein</fullName>
    </submittedName>
</protein>
<accession>A0A3P3W6C1</accession>
<dbReference type="OrthoDB" id="27442at2"/>